<feature type="transmembrane region" description="Helical" evidence="1">
    <location>
        <begin position="181"/>
        <end position="201"/>
    </location>
</feature>
<evidence type="ECO:0000256" key="1">
    <source>
        <dbReference type="SAM" id="Phobius"/>
    </source>
</evidence>
<evidence type="ECO:0000313" key="3">
    <source>
        <dbReference type="Proteomes" id="UP000310066"/>
    </source>
</evidence>
<name>A0A4U0U031_9PEZI</name>
<dbReference type="Proteomes" id="UP000310066">
    <property type="component" value="Unassembled WGS sequence"/>
</dbReference>
<keyword evidence="1" id="KW-0812">Transmembrane</keyword>
<evidence type="ECO:0000313" key="2">
    <source>
        <dbReference type="EMBL" id="TKA28034.1"/>
    </source>
</evidence>
<feature type="transmembrane region" description="Helical" evidence="1">
    <location>
        <begin position="109"/>
        <end position="131"/>
    </location>
</feature>
<dbReference type="EMBL" id="NAJP01000122">
    <property type="protein sequence ID" value="TKA28034.1"/>
    <property type="molecule type" value="Genomic_DNA"/>
</dbReference>
<protein>
    <submittedName>
        <fullName evidence="2">Uncharacterized protein</fullName>
    </submittedName>
</protein>
<keyword evidence="1" id="KW-1133">Transmembrane helix</keyword>
<feature type="transmembrane region" description="Helical" evidence="1">
    <location>
        <begin position="64"/>
        <end position="89"/>
    </location>
</feature>
<keyword evidence="1" id="KW-0472">Membrane</keyword>
<comment type="caution">
    <text evidence="2">The sequence shown here is derived from an EMBL/GenBank/DDBJ whole genome shotgun (WGS) entry which is preliminary data.</text>
</comment>
<gene>
    <name evidence="2" type="ORF">B0A54_16409</name>
</gene>
<sequence>MHQMPMIGPSPPMYQPVNVTTMPPVGSQPQRVAPMMTQTIPLATTPATPQNMSKKMRPWLPEKGSLRVSAMCTVVYVLSTLAGGYLTYLSSGPFPAPWKDEDSVPFWPYGYLSILLALIIGGSSIYLMVYLDQLLGSERATEPVIVISSLTVLAGLFHLFISLGYKINHQKDVKRSPYPSFWMLFLTLWAFVYVGICLMYVRPLEKAARKEVEQARKASAPGMAQSTQQSSV</sequence>
<accession>A0A4U0U031</accession>
<proteinExistence type="predicted"/>
<dbReference type="AlphaFoldDB" id="A0A4U0U031"/>
<dbReference type="OrthoDB" id="3872956at2759"/>
<organism evidence="2 3">
    <name type="scientific">Friedmanniomyces endolithicus</name>
    <dbReference type="NCBI Taxonomy" id="329885"/>
    <lineage>
        <taxon>Eukaryota</taxon>
        <taxon>Fungi</taxon>
        <taxon>Dikarya</taxon>
        <taxon>Ascomycota</taxon>
        <taxon>Pezizomycotina</taxon>
        <taxon>Dothideomycetes</taxon>
        <taxon>Dothideomycetidae</taxon>
        <taxon>Mycosphaerellales</taxon>
        <taxon>Teratosphaeriaceae</taxon>
        <taxon>Friedmanniomyces</taxon>
    </lineage>
</organism>
<feature type="transmembrane region" description="Helical" evidence="1">
    <location>
        <begin position="143"/>
        <end position="161"/>
    </location>
</feature>
<reference evidence="2 3" key="1">
    <citation type="submission" date="2017-03" db="EMBL/GenBank/DDBJ databases">
        <title>Genomes of endolithic fungi from Antarctica.</title>
        <authorList>
            <person name="Coleine C."/>
            <person name="Masonjones S."/>
            <person name="Stajich J.E."/>
        </authorList>
    </citation>
    <scope>NUCLEOTIDE SEQUENCE [LARGE SCALE GENOMIC DNA]</scope>
    <source>
        <strain evidence="2 3">CCFEE 5311</strain>
    </source>
</reference>